<sequence>MRVTYASGQFKLISIPRRHGDPDCHTSSCVTKHVTECLPVRAGHIQGLTDHKSSNAMSSHRPKRNRNPPACHRTAQSPYQLNWVWNTTYG</sequence>
<dbReference type="AlphaFoldDB" id="A0A4C1VH71"/>
<keyword evidence="3" id="KW-1185">Reference proteome</keyword>
<dbReference type="EMBL" id="BGZK01000340">
    <property type="protein sequence ID" value="GBP37919.1"/>
    <property type="molecule type" value="Genomic_DNA"/>
</dbReference>
<accession>A0A4C1VH71</accession>
<reference evidence="2 3" key="1">
    <citation type="journal article" date="2019" name="Commun. Biol.">
        <title>The bagworm genome reveals a unique fibroin gene that provides high tensile strength.</title>
        <authorList>
            <person name="Kono N."/>
            <person name="Nakamura H."/>
            <person name="Ohtoshi R."/>
            <person name="Tomita M."/>
            <person name="Numata K."/>
            <person name="Arakawa K."/>
        </authorList>
    </citation>
    <scope>NUCLEOTIDE SEQUENCE [LARGE SCALE GENOMIC DNA]</scope>
</reference>
<name>A0A4C1VH71_EUMVA</name>
<protein>
    <submittedName>
        <fullName evidence="2">Uncharacterized protein</fullName>
    </submittedName>
</protein>
<evidence type="ECO:0000256" key="1">
    <source>
        <dbReference type="SAM" id="MobiDB-lite"/>
    </source>
</evidence>
<organism evidence="2 3">
    <name type="scientific">Eumeta variegata</name>
    <name type="common">Bagworm moth</name>
    <name type="synonym">Eumeta japonica</name>
    <dbReference type="NCBI Taxonomy" id="151549"/>
    <lineage>
        <taxon>Eukaryota</taxon>
        <taxon>Metazoa</taxon>
        <taxon>Ecdysozoa</taxon>
        <taxon>Arthropoda</taxon>
        <taxon>Hexapoda</taxon>
        <taxon>Insecta</taxon>
        <taxon>Pterygota</taxon>
        <taxon>Neoptera</taxon>
        <taxon>Endopterygota</taxon>
        <taxon>Lepidoptera</taxon>
        <taxon>Glossata</taxon>
        <taxon>Ditrysia</taxon>
        <taxon>Tineoidea</taxon>
        <taxon>Psychidae</taxon>
        <taxon>Oiketicinae</taxon>
        <taxon>Eumeta</taxon>
    </lineage>
</organism>
<evidence type="ECO:0000313" key="2">
    <source>
        <dbReference type="EMBL" id="GBP37919.1"/>
    </source>
</evidence>
<gene>
    <name evidence="2" type="ORF">EVAR_21455_1</name>
</gene>
<comment type="caution">
    <text evidence="2">The sequence shown here is derived from an EMBL/GenBank/DDBJ whole genome shotgun (WGS) entry which is preliminary data.</text>
</comment>
<dbReference type="Proteomes" id="UP000299102">
    <property type="component" value="Unassembled WGS sequence"/>
</dbReference>
<evidence type="ECO:0000313" key="3">
    <source>
        <dbReference type="Proteomes" id="UP000299102"/>
    </source>
</evidence>
<proteinExistence type="predicted"/>
<feature type="region of interest" description="Disordered" evidence="1">
    <location>
        <begin position="48"/>
        <end position="74"/>
    </location>
</feature>